<feature type="signal peptide" evidence="1">
    <location>
        <begin position="1"/>
        <end position="20"/>
    </location>
</feature>
<sequence length="70" mass="7447">MLIGLALASISSILVGIVQHANPPNHSALLLQMTPPPQPCLLLFFVLPSTFKASSWSMAGFHFSTRSLAA</sequence>
<dbReference type="AlphaFoldDB" id="A0A484LJL0"/>
<accession>A0A484LJL0</accession>
<evidence type="ECO:0000313" key="3">
    <source>
        <dbReference type="Proteomes" id="UP000595140"/>
    </source>
</evidence>
<feature type="chain" id="PRO_5019870569" description="Secreted protein" evidence="1">
    <location>
        <begin position="21"/>
        <end position="70"/>
    </location>
</feature>
<organism evidence="2 3">
    <name type="scientific">Cuscuta campestris</name>
    <dbReference type="NCBI Taxonomy" id="132261"/>
    <lineage>
        <taxon>Eukaryota</taxon>
        <taxon>Viridiplantae</taxon>
        <taxon>Streptophyta</taxon>
        <taxon>Embryophyta</taxon>
        <taxon>Tracheophyta</taxon>
        <taxon>Spermatophyta</taxon>
        <taxon>Magnoliopsida</taxon>
        <taxon>eudicotyledons</taxon>
        <taxon>Gunneridae</taxon>
        <taxon>Pentapetalae</taxon>
        <taxon>asterids</taxon>
        <taxon>lamiids</taxon>
        <taxon>Solanales</taxon>
        <taxon>Convolvulaceae</taxon>
        <taxon>Cuscuteae</taxon>
        <taxon>Cuscuta</taxon>
        <taxon>Cuscuta subgen. Grammica</taxon>
        <taxon>Cuscuta sect. Cleistogrammica</taxon>
    </lineage>
</organism>
<name>A0A484LJL0_9ASTE</name>
<gene>
    <name evidence="2" type="ORF">CCAM_LOCUS18401</name>
</gene>
<proteinExistence type="predicted"/>
<keyword evidence="1" id="KW-0732">Signal</keyword>
<evidence type="ECO:0000256" key="1">
    <source>
        <dbReference type="SAM" id="SignalP"/>
    </source>
</evidence>
<reference evidence="2 3" key="1">
    <citation type="submission" date="2018-04" db="EMBL/GenBank/DDBJ databases">
        <authorList>
            <person name="Vogel A."/>
        </authorList>
    </citation>
    <scope>NUCLEOTIDE SEQUENCE [LARGE SCALE GENOMIC DNA]</scope>
</reference>
<evidence type="ECO:0008006" key="4">
    <source>
        <dbReference type="Google" id="ProtNLM"/>
    </source>
</evidence>
<dbReference type="EMBL" id="OOIL02001568">
    <property type="protein sequence ID" value="VFQ76625.1"/>
    <property type="molecule type" value="Genomic_DNA"/>
</dbReference>
<keyword evidence="3" id="KW-1185">Reference proteome</keyword>
<dbReference type="Proteomes" id="UP000595140">
    <property type="component" value="Unassembled WGS sequence"/>
</dbReference>
<protein>
    <recommendedName>
        <fullName evidence="4">Secreted protein</fullName>
    </recommendedName>
</protein>
<evidence type="ECO:0000313" key="2">
    <source>
        <dbReference type="EMBL" id="VFQ76625.1"/>
    </source>
</evidence>